<feature type="non-terminal residue" evidence="2">
    <location>
        <position position="1"/>
    </location>
</feature>
<dbReference type="AlphaFoldDB" id="A0A6L2PP98"/>
<dbReference type="Proteomes" id="UP000502823">
    <property type="component" value="Unassembled WGS sequence"/>
</dbReference>
<evidence type="ECO:0000313" key="2">
    <source>
        <dbReference type="EMBL" id="GFG32285.1"/>
    </source>
</evidence>
<comment type="caution">
    <text evidence="2">The sequence shown here is derived from an EMBL/GenBank/DDBJ whole genome shotgun (WGS) entry which is preliminary data.</text>
</comment>
<name>A0A6L2PP98_COPFO</name>
<dbReference type="InParanoid" id="A0A6L2PP98"/>
<proteinExistence type="predicted"/>
<gene>
    <name evidence="2" type="ORF">Cfor_03481</name>
</gene>
<reference evidence="3" key="1">
    <citation type="submission" date="2020-01" db="EMBL/GenBank/DDBJ databases">
        <title>Draft genome sequence of the Termite Coptotermes fromosanus.</title>
        <authorList>
            <person name="Itakura S."/>
            <person name="Yosikawa Y."/>
            <person name="Umezawa K."/>
        </authorList>
    </citation>
    <scope>NUCLEOTIDE SEQUENCE [LARGE SCALE GENOMIC DNA]</scope>
</reference>
<dbReference type="EMBL" id="BLKM01008023">
    <property type="protein sequence ID" value="GFG32285.1"/>
    <property type="molecule type" value="Genomic_DNA"/>
</dbReference>
<feature type="region of interest" description="Disordered" evidence="1">
    <location>
        <begin position="85"/>
        <end position="105"/>
    </location>
</feature>
<dbReference type="OrthoDB" id="8194935at2759"/>
<feature type="non-terminal residue" evidence="2">
    <location>
        <position position="105"/>
    </location>
</feature>
<protein>
    <submittedName>
        <fullName evidence="2">Uncharacterized protein</fullName>
    </submittedName>
</protein>
<evidence type="ECO:0000313" key="3">
    <source>
        <dbReference type="Proteomes" id="UP000502823"/>
    </source>
</evidence>
<organism evidence="2 3">
    <name type="scientific">Coptotermes formosanus</name>
    <name type="common">Formosan subterranean termite</name>
    <dbReference type="NCBI Taxonomy" id="36987"/>
    <lineage>
        <taxon>Eukaryota</taxon>
        <taxon>Metazoa</taxon>
        <taxon>Ecdysozoa</taxon>
        <taxon>Arthropoda</taxon>
        <taxon>Hexapoda</taxon>
        <taxon>Insecta</taxon>
        <taxon>Pterygota</taxon>
        <taxon>Neoptera</taxon>
        <taxon>Polyneoptera</taxon>
        <taxon>Dictyoptera</taxon>
        <taxon>Blattodea</taxon>
        <taxon>Blattoidea</taxon>
        <taxon>Termitoidae</taxon>
        <taxon>Rhinotermitidae</taxon>
        <taxon>Coptotermes</taxon>
    </lineage>
</organism>
<sequence length="105" mass="11984">ASNLESFVTNFDSAVQALKQLQISDLTDFILLHLALQRLDSDTIKFFEITHRKNTIPSYNDLVVFVKEQAKVLSRSINNNSAVTSRQYKSFPQPKTTKSFVNTEM</sequence>
<keyword evidence="3" id="KW-1185">Reference proteome</keyword>
<evidence type="ECO:0000256" key="1">
    <source>
        <dbReference type="SAM" id="MobiDB-lite"/>
    </source>
</evidence>
<accession>A0A6L2PP98</accession>